<keyword evidence="1" id="KW-0812">Transmembrane</keyword>
<evidence type="ECO:0000256" key="1">
    <source>
        <dbReference type="SAM" id="Phobius"/>
    </source>
</evidence>
<dbReference type="InterPro" id="IPR007313">
    <property type="entry name" value="FxsA"/>
</dbReference>
<dbReference type="AlphaFoldDB" id="A0A3B1E517"/>
<protein>
    <recommendedName>
        <fullName evidence="3">FxsA protein</fullName>
    </recommendedName>
</protein>
<organism evidence="2">
    <name type="scientific">hydrothermal vent metagenome</name>
    <dbReference type="NCBI Taxonomy" id="652676"/>
    <lineage>
        <taxon>unclassified sequences</taxon>
        <taxon>metagenomes</taxon>
        <taxon>ecological metagenomes</taxon>
    </lineage>
</organism>
<accession>A0A3B1E517</accession>
<dbReference type="PANTHER" id="PTHR35335">
    <property type="entry name" value="UPF0716 PROTEIN FXSA"/>
    <property type="match status" value="1"/>
</dbReference>
<sequence length="153" mass="17232">MIYFLVYLLVEVIISSAIVNIIGGLLTFTEIILSIAFGVTILKNLSFSLSEQINVARNKNILPEELLKSNTSKIVGSILLIIPGFFTDILGIILQFSLFAIVLTKIFKLKTKNMKEYNSMYSQTCKTYKNINSKGDEDVIDIEIIDSNKHIKH</sequence>
<dbReference type="EMBL" id="UOYO01000026">
    <property type="protein sequence ID" value="VAY87441.1"/>
    <property type="molecule type" value="Genomic_DNA"/>
</dbReference>
<name>A0A3B1E517_9ZZZZ</name>
<feature type="transmembrane region" description="Helical" evidence="1">
    <location>
        <begin position="12"/>
        <end position="42"/>
    </location>
</feature>
<dbReference type="PANTHER" id="PTHR35335:SF1">
    <property type="entry name" value="UPF0716 PROTEIN FXSA"/>
    <property type="match status" value="1"/>
</dbReference>
<gene>
    <name evidence="2" type="ORF">MNB_ARC-1_371</name>
</gene>
<reference evidence="2" key="1">
    <citation type="submission" date="2018-10" db="EMBL/GenBank/DDBJ databases">
        <authorList>
            <person name="Aoki K."/>
        </authorList>
    </citation>
    <scope>NUCLEOTIDE SEQUENCE</scope>
</reference>
<keyword evidence="1" id="KW-1133">Transmembrane helix</keyword>
<dbReference type="GO" id="GO:0016020">
    <property type="term" value="C:membrane"/>
    <property type="evidence" value="ECO:0007669"/>
    <property type="project" value="InterPro"/>
</dbReference>
<dbReference type="Pfam" id="PF04186">
    <property type="entry name" value="FxsA"/>
    <property type="match status" value="1"/>
</dbReference>
<feature type="transmembrane region" description="Helical" evidence="1">
    <location>
        <begin position="74"/>
        <end position="107"/>
    </location>
</feature>
<proteinExistence type="predicted"/>
<dbReference type="NCBIfam" id="NF008528">
    <property type="entry name" value="PRK11463.1-2"/>
    <property type="match status" value="1"/>
</dbReference>
<keyword evidence="1" id="KW-0472">Membrane</keyword>
<evidence type="ECO:0000313" key="2">
    <source>
        <dbReference type="EMBL" id="VAY87441.1"/>
    </source>
</evidence>
<evidence type="ECO:0008006" key="3">
    <source>
        <dbReference type="Google" id="ProtNLM"/>
    </source>
</evidence>